<dbReference type="RefSeq" id="WP_099686857.1">
    <property type="nucleotide sequence ID" value="NZ_NWUW01000166.1"/>
</dbReference>
<dbReference type="AlphaFoldDB" id="A0A2G6Q497"/>
<accession>A0A2G6Q497</accession>
<sequence length="171" mass="19821">MNINSLSNNVVEKLEQTVRYEKKQVQVLRVSKSSSNVHAYMIFPEFSEVKISNTELDEYIENLSTSVKYVIDRKLSQQEIEKQNHSFIMTCEVEEDGVIDDETIHFNTTYVKPPTIAKKVFKLVCGLGNRLDSLKELHITVLNNNINRIEIEFYNENETYIAVEKEEIANA</sequence>
<evidence type="ECO:0000313" key="2">
    <source>
        <dbReference type="Proteomes" id="UP000228484"/>
    </source>
</evidence>
<protein>
    <submittedName>
        <fullName evidence="1">Uncharacterized protein</fullName>
    </submittedName>
</protein>
<comment type="caution">
    <text evidence="1">The sequence shown here is derived from an EMBL/GenBank/DDBJ whole genome shotgun (WGS) entry which is preliminary data.</text>
</comment>
<evidence type="ECO:0000313" key="1">
    <source>
        <dbReference type="EMBL" id="PIE91633.1"/>
    </source>
</evidence>
<proteinExistence type="predicted"/>
<dbReference type="EMBL" id="NWUW01000166">
    <property type="protein sequence ID" value="PIE91633.1"/>
    <property type="molecule type" value="Genomic_DNA"/>
</dbReference>
<gene>
    <name evidence="1" type="ORF">CO726_31155</name>
</gene>
<organism evidence="1 2">
    <name type="scientific">Bacillus fungorum</name>
    <dbReference type="NCBI Taxonomy" id="2039284"/>
    <lineage>
        <taxon>Bacteria</taxon>
        <taxon>Bacillati</taxon>
        <taxon>Bacillota</taxon>
        <taxon>Bacilli</taxon>
        <taxon>Bacillales</taxon>
        <taxon>Bacillaceae</taxon>
        <taxon>Bacillus</taxon>
    </lineage>
</organism>
<keyword evidence="2" id="KW-1185">Reference proteome</keyword>
<reference evidence="1 2" key="1">
    <citation type="submission" date="2017-09" db="EMBL/GenBank/DDBJ databases">
        <title>Biocontrol bacteria screening and application from spent mushroom substrate.</title>
        <authorList>
            <person name="Sun X."/>
        </authorList>
    </citation>
    <scope>NUCLEOTIDE SEQUENCE [LARGE SCALE GENOMIC DNA]</scope>
    <source>
        <strain evidence="1 2">100374</strain>
    </source>
</reference>
<dbReference type="Proteomes" id="UP000228484">
    <property type="component" value="Unassembled WGS sequence"/>
</dbReference>
<name>A0A2G6Q497_9BACI</name>
<feature type="non-terminal residue" evidence="1">
    <location>
        <position position="171"/>
    </location>
</feature>